<dbReference type="EMBL" id="LDOU01000002">
    <property type="protein sequence ID" value="KLV11639.1"/>
    <property type="molecule type" value="Genomic_DNA"/>
</dbReference>
<comment type="caution">
    <text evidence="2">The sequence shown here is derived from an EMBL/GenBank/DDBJ whole genome shotgun (WGS) entry which is preliminary data.</text>
</comment>
<protein>
    <submittedName>
        <fullName evidence="2">Hydrolase</fullName>
    </submittedName>
</protein>
<reference evidence="2 3" key="1">
    <citation type="submission" date="2015-05" db="EMBL/GenBank/DDBJ databases">
        <title>Photobacterium galathea sp. nov.</title>
        <authorList>
            <person name="Machado H."/>
            <person name="Gram L."/>
        </authorList>
    </citation>
    <scope>NUCLEOTIDE SEQUENCE [LARGE SCALE GENOMIC DNA]</scope>
    <source>
        <strain evidence="2 3">DSM 22954</strain>
    </source>
</reference>
<dbReference type="Pfam" id="PF00561">
    <property type="entry name" value="Abhydrolase_1"/>
    <property type="match status" value="1"/>
</dbReference>
<dbReference type="OrthoDB" id="149912at2"/>
<dbReference type="InterPro" id="IPR029058">
    <property type="entry name" value="AB_hydrolase_fold"/>
</dbReference>
<dbReference type="SUPFAM" id="SSF53474">
    <property type="entry name" value="alpha/beta-Hydrolases"/>
    <property type="match status" value="1"/>
</dbReference>
<dbReference type="InterPro" id="IPR050266">
    <property type="entry name" value="AB_hydrolase_sf"/>
</dbReference>
<keyword evidence="3" id="KW-1185">Reference proteome</keyword>
<feature type="domain" description="AB hydrolase-1" evidence="1">
    <location>
        <begin position="44"/>
        <end position="155"/>
    </location>
</feature>
<dbReference type="InterPro" id="IPR000073">
    <property type="entry name" value="AB_hydrolase_1"/>
</dbReference>
<accession>A0A0J1HJ43</accession>
<dbReference type="GO" id="GO:0016020">
    <property type="term" value="C:membrane"/>
    <property type="evidence" value="ECO:0007669"/>
    <property type="project" value="TreeGrafter"/>
</dbReference>
<proteinExistence type="predicted"/>
<dbReference type="PANTHER" id="PTHR43798:SF33">
    <property type="entry name" value="HYDROLASE, PUTATIVE (AFU_ORTHOLOGUE AFUA_2G14860)-RELATED"/>
    <property type="match status" value="1"/>
</dbReference>
<name>A0A0J1HJ43_9GAMM</name>
<dbReference type="PRINTS" id="PR00111">
    <property type="entry name" value="ABHYDROLASE"/>
</dbReference>
<dbReference type="Proteomes" id="UP000035909">
    <property type="component" value="Unassembled WGS sequence"/>
</dbReference>
<sequence>MESITFQLDALRLAGLCSCSPGDQVITDPQAWPEDTHCLTPDKPVLVMLHGWQDNAASFAPLFEPLADHFHLLAIDWPGHGLSQARPDGNFYHFVDYVDDLAQLLSLLPVSRVHLLGHSLGALVSTCYAAAFPERVASMVLIEGLGPLSEPPEHAATRLRDGILSRERYRKRASVRRGMTSFDQAVTLRCEVNALTPEQVIPLVERATYCQDSRWYWRHDPRLRCDSLYRMADGHSLAMRAAVSCPVLSIIGEQGYQSLQLTSEQQQQWQNLSQTRVSGGHHCHLESPRATVEHIVSFASKFKTLV</sequence>
<dbReference type="PATRIC" id="fig|320778.3.peg.110"/>
<organism evidence="2 3">
    <name type="scientific">Photobacterium ganghwense</name>
    <dbReference type="NCBI Taxonomy" id="320778"/>
    <lineage>
        <taxon>Bacteria</taxon>
        <taxon>Pseudomonadati</taxon>
        <taxon>Pseudomonadota</taxon>
        <taxon>Gammaproteobacteria</taxon>
        <taxon>Vibrionales</taxon>
        <taxon>Vibrionaceae</taxon>
        <taxon>Photobacterium</taxon>
    </lineage>
</organism>
<dbReference type="Gene3D" id="3.40.50.1820">
    <property type="entry name" value="alpha/beta hydrolase"/>
    <property type="match status" value="1"/>
</dbReference>
<keyword evidence="2" id="KW-0378">Hydrolase</keyword>
<dbReference type="PANTHER" id="PTHR43798">
    <property type="entry name" value="MONOACYLGLYCEROL LIPASE"/>
    <property type="match status" value="1"/>
</dbReference>
<dbReference type="GO" id="GO:0016787">
    <property type="term" value="F:hydrolase activity"/>
    <property type="evidence" value="ECO:0007669"/>
    <property type="project" value="UniProtKB-KW"/>
</dbReference>
<evidence type="ECO:0000313" key="2">
    <source>
        <dbReference type="EMBL" id="KLV11639.1"/>
    </source>
</evidence>
<evidence type="ECO:0000313" key="3">
    <source>
        <dbReference type="Proteomes" id="UP000035909"/>
    </source>
</evidence>
<dbReference type="STRING" id="320778.ABT57_00525"/>
<gene>
    <name evidence="2" type="ORF">ABT57_00525</name>
</gene>
<evidence type="ECO:0000259" key="1">
    <source>
        <dbReference type="Pfam" id="PF00561"/>
    </source>
</evidence>
<dbReference type="AlphaFoldDB" id="A0A0J1HJ43"/>